<gene>
    <name evidence="2" type="ORF">FHU38_002216</name>
</gene>
<evidence type="ECO:0000259" key="1">
    <source>
        <dbReference type="PROSITE" id="PS51340"/>
    </source>
</evidence>
<dbReference type="Gene3D" id="2.40.33.20">
    <property type="entry name" value="PK beta-barrel domain-like"/>
    <property type="match status" value="1"/>
</dbReference>
<reference evidence="2 3" key="1">
    <citation type="submission" date="2020-03" db="EMBL/GenBank/DDBJ databases">
        <title>Sequencing the genomes of 1000 actinobacteria strains.</title>
        <authorList>
            <person name="Klenk H.-P."/>
        </authorList>
    </citation>
    <scope>NUCLEOTIDE SEQUENCE [LARGE SCALE GENOMIC DNA]</scope>
    <source>
        <strain evidence="2 3">DSM 45685</strain>
    </source>
</reference>
<dbReference type="RefSeq" id="WP_208415625.1">
    <property type="nucleotide sequence ID" value="NZ_JAAOYM010000001.1"/>
</dbReference>
<comment type="caution">
    <text evidence="2">The sequence shown here is derived from an EMBL/GenBank/DDBJ whole genome shotgun (WGS) entry which is preliminary data.</text>
</comment>
<dbReference type="SUPFAM" id="SSF50800">
    <property type="entry name" value="PK beta-barrel domain-like"/>
    <property type="match status" value="1"/>
</dbReference>
<dbReference type="EMBL" id="JAAOYM010000001">
    <property type="protein sequence ID" value="NIJ11872.1"/>
    <property type="molecule type" value="Genomic_DNA"/>
</dbReference>
<evidence type="ECO:0000313" key="3">
    <source>
        <dbReference type="Proteomes" id="UP000545493"/>
    </source>
</evidence>
<protein>
    <recommendedName>
        <fullName evidence="1">MOSC domain-containing protein</fullName>
    </recommendedName>
</protein>
<dbReference type="InterPro" id="IPR005302">
    <property type="entry name" value="MoCF_Sase_C"/>
</dbReference>
<evidence type="ECO:0000313" key="2">
    <source>
        <dbReference type="EMBL" id="NIJ11872.1"/>
    </source>
</evidence>
<dbReference type="InterPro" id="IPR011037">
    <property type="entry name" value="Pyrv_Knase-like_insert_dom_sf"/>
</dbReference>
<feature type="domain" description="MOSC" evidence="1">
    <location>
        <begin position="102"/>
        <end position="261"/>
    </location>
</feature>
<dbReference type="Pfam" id="PF03476">
    <property type="entry name" value="MOSC_N"/>
    <property type="match status" value="1"/>
</dbReference>
<dbReference type="InterPro" id="IPR005303">
    <property type="entry name" value="MOCOS_middle"/>
</dbReference>
<dbReference type="GO" id="GO:0030151">
    <property type="term" value="F:molybdenum ion binding"/>
    <property type="evidence" value="ECO:0007669"/>
    <property type="project" value="InterPro"/>
</dbReference>
<keyword evidence="3" id="KW-1185">Reference proteome</keyword>
<sequence length="264" mass="29021">MSQSPGYVENLFVYPIKGLSPQPLREVTLRTGQGFPGDREFALARPEGRYRPGMAEPLPKTEFFMLAKDASLAGVTTSFDPSSGLLRVGRQGREVLSADLRSEAGRAEVTRFFAGVLDRAPQRAPVFAHAEGRRFTDVSVRSEAMMNAVSIINLASVRDLRDRIGQPVHPLRFRANIYVEGLPPWVERDLVGEEIRIGELTLRVVVGIKRCAATAVDPDTARRDLNVPKLLTREYGHLECGVYAEVVSGGTLRPKDGVLLPPTS</sequence>
<organism evidence="2 3">
    <name type="scientific">Saccharomonospora amisosensis</name>
    <dbReference type="NCBI Taxonomy" id="1128677"/>
    <lineage>
        <taxon>Bacteria</taxon>
        <taxon>Bacillati</taxon>
        <taxon>Actinomycetota</taxon>
        <taxon>Actinomycetes</taxon>
        <taxon>Pseudonocardiales</taxon>
        <taxon>Pseudonocardiaceae</taxon>
        <taxon>Saccharomonospora</taxon>
    </lineage>
</organism>
<dbReference type="AlphaFoldDB" id="A0A7X5UQ76"/>
<dbReference type="PROSITE" id="PS51340">
    <property type="entry name" value="MOSC"/>
    <property type="match status" value="1"/>
</dbReference>
<dbReference type="PANTHER" id="PTHR36930:SF1">
    <property type="entry name" value="MOSC DOMAIN-CONTAINING PROTEIN"/>
    <property type="match status" value="1"/>
</dbReference>
<proteinExistence type="predicted"/>
<accession>A0A7X5UQ76</accession>
<dbReference type="Pfam" id="PF03473">
    <property type="entry name" value="MOSC"/>
    <property type="match status" value="1"/>
</dbReference>
<name>A0A7X5UQ76_9PSEU</name>
<dbReference type="GO" id="GO:0030170">
    <property type="term" value="F:pyridoxal phosphate binding"/>
    <property type="evidence" value="ECO:0007669"/>
    <property type="project" value="InterPro"/>
</dbReference>
<dbReference type="Proteomes" id="UP000545493">
    <property type="component" value="Unassembled WGS sequence"/>
</dbReference>
<dbReference type="GO" id="GO:0003824">
    <property type="term" value="F:catalytic activity"/>
    <property type="evidence" value="ECO:0007669"/>
    <property type="project" value="InterPro"/>
</dbReference>
<dbReference type="InterPro" id="IPR052716">
    <property type="entry name" value="MOSC_domain"/>
</dbReference>
<dbReference type="PANTHER" id="PTHR36930">
    <property type="entry name" value="METAL-SULFUR CLUSTER BIOSYNTHESIS PROTEINS YUAD-RELATED"/>
    <property type="match status" value="1"/>
</dbReference>